<gene>
    <name evidence="1" type="ORF">Pa4123_89280</name>
</gene>
<proteinExistence type="predicted"/>
<dbReference type="RefSeq" id="WP_281906015.1">
    <property type="nucleotide sequence ID" value="NZ_BSDI01000093.1"/>
</dbReference>
<comment type="caution">
    <text evidence="1">The sequence shown here is derived from an EMBL/GenBank/DDBJ whole genome shotgun (WGS) entry which is preliminary data.</text>
</comment>
<name>A0ABQ5RCC8_9ACTN</name>
<sequence length="330" mass="35923">MPAKPIGQRSAEALAGQLGTTAVRFTHLDDAVTVLDPEVRNSLAVVTGFGPTNAPTAGTLSVMLGAVELQRRLHAPMTVVISDLGAWNSRNVPWSTLVRVRDQMFAFLAALGLDVDKAHLRSHLDHDNLIRAGRIARYLSRSDFQENRESLLELYADHGLLGSETGVVVDSLYTVADVLAPFDSGATNILMVSGMEEAYFTDLARLVLNRQAEAGDLSLGWSGQIGALYFRVLEGFAGYPKMSKSIPVSSIHLNMAPSEIADRIMSDDEASQPAILSAIELSSGWDGTDVDRARVAFVERAVHPDAWRKVRREFGDTFVQFAGLWQECAP</sequence>
<dbReference type="EMBL" id="BSDI01000093">
    <property type="protein sequence ID" value="GLI03650.1"/>
    <property type="molecule type" value="Genomic_DNA"/>
</dbReference>
<dbReference type="SUPFAM" id="SSF52374">
    <property type="entry name" value="Nucleotidylyl transferase"/>
    <property type="match status" value="1"/>
</dbReference>
<evidence type="ECO:0000313" key="2">
    <source>
        <dbReference type="Proteomes" id="UP001144280"/>
    </source>
</evidence>
<organism evidence="1 2">
    <name type="scientific">Phytohabitans aurantiacus</name>
    <dbReference type="NCBI Taxonomy" id="3016789"/>
    <lineage>
        <taxon>Bacteria</taxon>
        <taxon>Bacillati</taxon>
        <taxon>Actinomycetota</taxon>
        <taxon>Actinomycetes</taxon>
        <taxon>Micromonosporales</taxon>
        <taxon>Micromonosporaceae</taxon>
    </lineage>
</organism>
<keyword evidence="2" id="KW-1185">Reference proteome</keyword>
<evidence type="ECO:0000313" key="1">
    <source>
        <dbReference type="EMBL" id="GLI03650.1"/>
    </source>
</evidence>
<accession>A0ABQ5RCC8</accession>
<dbReference type="Gene3D" id="3.40.50.620">
    <property type="entry name" value="HUPs"/>
    <property type="match status" value="1"/>
</dbReference>
<dbReference type="InterPro" id="IPR014729">
    <property type="entry name" value="Rossmann-like_a/b/a_fold"/>
</dbReference>
<protein>
    <submittedName>
        <fullName evidence="1">Uncharacterized protein</fullName>
    </submittedName>
</protein>
<dbReference type="Proteomes" id="UP001144280">
    <property type="component" value="Unassembled WGS sequence"/>
</dbReference>
<reference evidence="1" key="1">
    <citation type="submission" date="2022-12" db="EMBL/GenBank/DDBJ databases">
        <title>New Phytohabitans aurantiacus sp. RD004123 nov., an actinomycete isolated from soil.</title>
        <authorList>
            <person name="Triningsih D.W."/>
            <person name="Harunari E."/>
            <person name="Igarashi Y."/>
        </authorList>
    </citation>
    <scope>NUCLEOTIDE SEQUENCE</scope>
    <source>
        <strain evidence="1">RD004123</strain>
    </source>
</reference>